<comment type="caution">
    <text evidence="8">The sequence shown here is derived from an EMBL/GenBank/DDBJ whole genome shotgun (WGS) entry which is preliminary data.</text>
</comment>
<organism evidence="8 9">
    <name type="scientific">Palleronia pontilimi</name>
    <dbReference type="NCBI Taxonomy" id="1964209"/>
    <lineage>
        <taxon>Bacteria</taxon>
        <taxon>Pseudomonadati</taxon>
        <taxon>Pseudomonadota</taxon>
        <taxon>Alphaproteobacteria</taxon>
        <taxon>Rhodobacterales</taxon>
        <taxon>Roseobacteraceae</taxon>
        <taxon>Palleronia</taxon>
    </lineage>
</organism>
<dbReference type="InterPro" id="IPR020846">
    <property type="entry name" value="MFS_dom"/>
</dbReference>
<keyword evidence="2" id="KW-1003">Cell membrane</keyword>
<keyword evidence="9" id="KW-1185">Reference proteome</keyword>
<dbReference type="GO" id="GO:0005886">
    <property type="term" value="C:plasma membrane"/>
    <property type="evidence" value="ECO:0007669"/>
    <property type="project" value="UniProtKB-SubCell"/>
</dbReference>
<evidence type="ECO:0000256" key="2">
    <source>
        <dbReference type="ARBA" id="ARBA00022475"/>
    </source>
</evidence>
<dbReference type="EMBL" id="JAEKPD010000007">
    <property type="protein sequence ID" value="MBJ3762661.1"/>
    <property type="molecule type" value="Genomic_DNA"/>
</dbReference>
<feature type="transmembrane region" description="Helical" evidence="6">
    <location>
        <begin position="303"/>
        <end position="322"/>
    </location>
</feature>
<accession>A0A934MDR4</accession>
<dbReference type="InterPro" id="IPR010645">
    <property type="entry name" value="MFS_4"/>
</dbReference>
<comment type="subcellular location">
    <subcellularLocation>
        <location evidence="1">Cell membrane</location>
        <topology evidence="1">Multi-pass membrane protein</topology>
    </subcellularLocation>
</comment>
<feature type="transmembrane region" description="Helical" evidence="6">
    <location>
        <begin position="140"/>
        <end position="160"/>
    </location>
</feature>
<feature type="transmembrane region" description="Helical" evidence="6">
    <location>
        <begin position="20"/>
        <end position="43"/>
    </location>
</feature>
<feature type="domain" description="Major facilitator superfamily (MFS) profile" evidence="7">
    <location>
        <begin position="1"/>
        <end position="360"/>
    </location>
</feature>
<evidence type="ECO:0000256" key="4">
    <source>
        <dbReference type="ARBA" id="ARBA00022989"/>
    </source>
</evidence>
<feature type="transmembrane region" description="Helical" evidence="6">
    <location>
        <begin position="50"/>
        <end position="67"/>
    </location>
</feature>
<protein>
    <submittedName>
        <fullName evidence="8">YbfB/YjiJ family MFS transporter</fullName>
    </submittedName>
</protein>
<proteinExistence type="predicted"/>
<feature type="transmembrane region" description="Helical" evidence="6">
    <location>
        <begin position="334"/>
        <end position="354"/>
    </location>
</feature>
<sequence length="370" mass="38291">MGFGLFVPEFRDDFALSTTLVGIVSSVGFFGFLLGLVFAQLLLLRRGPEAPVLTGLTCATLGIALVALAPNVWVLALGVCLAASSAGFDWTPFNDAVSRKVQAGWQPVALSGISSGTAIGIALAGTCALGMVLFGLSWRIVWAGFAVAAALVLIGNWAALRQVERAADTAIDWRTVLRRDAIPLYVVGFVFGIVSANYLSFAADHMRSRGGPPGLPVKAIPAAIFVTYGLFGLSGLLTESVTRRVGQTWLLRALMVSGAVSLALVVLAPGTWWGFVASAGLQGIHVMMVSAVLSFWCARIFPALPSLGFTAALVVTAIGSVLGPALGGIVSDSFGPAALFLGSAAFPALAALWLRAEHARPAKAQGTAHA</sequence>
<evidence type="ECO:0000256" key="6">
    <source>
        <dbReference type="SAM" id="Phobius"/>
    </source>
</evidence>
<dbReference type="GO" id="GO:0022857">
    <property type="term" value="F:transmembrane transporter activity"/>
    <property type="evidence" value="ECO:0007669"/>
    <property type="project" value="InterPro"/>
</dbReference>
<gene>
    <name evidence="8" type="ORF">ILP92_07890</name>
</gene>
<keyword evidence="4 6" id="KW-1133">Transmembrane helix</keyword>
<dbReference type="Proteomes" id="UP000642488">
    <property type="component" value="Unassembled WGS sequence"/>
</dbReference>
<dbReference type="SUPFAM" id="SSF103473">
    <property type="entry name" value="MFS general substrate transporter"/>
    <property type="match status" value="1"/>
</dbReference>
<dbReference type="Pfam" id="PF06779">
    <property type="entry name" value="MFS_4"/>
    <property type="match status" value="1"/>
</dbReference>
<feature type="transmembrane region" description="Helical" evidence="6">
    <location>
        <begin position="219"/>
        <end position="237"/>
    </location>
</feature>
<dbReference type="PANTHER" id="PTHR43124:SF3">
    <property type="entry name" value="CHLORAMPHENICOL EFFLUX PUMP RV0191"/>
    <property type="match status" value="1"/>
</dbReference>
<evidence type="ECO:0000259" key="7">
    <source>
        <dbReference type="PROSITE" id="PS50850"/>
    </source>
</evidence>
<keyword evidence="5 6" id="KW-0472">Membrane</keyword>
<evidence type="ECO:0000256" key="1">
    <source>
        <dbReference type="ARBA" id="ARBA00004651"/>
    </source>
</evidence>
<dbReference type="InterPro" id="IPR050189">
    <property type="entry name" value="MFS_Efflux_Transporters"/>
</dbReference>
<reference evidence="8" key="1">
    <citation type="submission" date="2020-12" db="EMBL/GenBank/DDBJ databases">
        <title>Bacterial taxonomy.</title>
        <authorList>
            <person name="Pan X."/>
        </authorList>
    </citation>
    <scope>NUCLEOTIDE SEQUENCE</scope>
    <source>
        <strain evidence="8">KCTC 52957</strain>
    </source>
</reference>
<dbReference type="Gene3D" id="1.20.1250.20">
    <property type="entry name" value="MFS general substrate transporter like domains"/>
    <property type="match status" value="2"/>
</dbReference>
<name>A0A934MDR4_9RHOB</name>
<keyword evidence="3 6" id="KW-0812">Transmembrane</keyword>
<dbReference type="AlphaFoldDB" id="A0A934MDR4"/>
<evidence type="ECO:0000256" key="3">
    <source>
        <dbReference type="ARBA" id="ARBA00022692"/>
    </source>
</evidence>
<feature type="transmembrane region" description="Helical" evidence="6">
    <location>
        <begin position="181"/>
        <end position="199"/>
    </location>
</feature>
<evidence type="ECO:0000313" key="8">
    <source>
        <dbReference type="EMBL" id="MBJ3762661.1"/>
    </source>
</evidence>
<feature type="transmembrane region" description="Helical" evidence="6">
    <location>
        <begin position="112"/>
        <end position="134"/>
    </location>
</feature>
<dbReference type="PROSITE" id="PS50850">
    <property type="entry name" value="MFS"/>
    <property type="match status" value="1"/>
</dbReference>
<feature type="transmembrane region" description="Helical" evidence="6">
    <location>
        <begin position="273"/>
        <end position="296"/>
    </location>
</feature>
<dbReference type="PANTHER" id="PTHR43124">
    <property type="entry name" value="PURINE EFFLUX PUMP PBUE"/>
    <property type="match status" value="1"/>
</dbReference>
<evidence type="ECO:0000256" key="5">
    <source>
        <dbReference type="ARBA" id="ARBA00023136"/>
    </source>
</evidence>
<dbReference type="InterPro" id="IPR036259">
    <property type="entry name" value="MFS_trans_sf"/>
</dbReference>
<feature type="transmembrane region" description="Helical" evidence="6">
    <location>
        <begin position="249"/>
        <end position="267"/>
    </location>
</feature>
<evidence type="ECO:0000313" key="9">
    <source>
        <dbReference type="Proteomes" id="UP000642488"/>
    </source>
</evidence>